<feature type="domain" description="Asn/Gln amidotransferase" evidence="12">
    <location>
        <begin position="332"/>
        <end position="481"/>
    </location>
</feature>
<proteinExistence type="inferred from homology"/>
<comment type="function">
    <text evidence="8 11">Allows the formation of correctly charged Asn-tRNA(Asn) or Gln-tRNA(Gln) through the transamidation of misacylated Asp-tRNA(Asn) or Glu-tRNA(Gln) in organisms which lack either or both of asparaginyl-tRNA or glutaminyl-tRNA synthetases. The reaction takes place in the presence of glutamine and ATP through an activated phospho-Asp-tRNA(Asn) or phospho-Glu-tRNA(Gln).</text>
</comment>
<keyword evidence="5 11" id="KW-0547">Nucleotide-binding</keyword>
<dbReference type="RefSeq" id="WP_152157234.1">
    <property type="nucleotide sequence ID" value="NZ_WEHX01000001.1"/>
</dbReference>
<dbReference type="NCBIfam" id="TIGR00133">
    <property type="entry name" value="gatB"/>
    <property type="match status" value="1"/>
</dbReference>
<evidence type="ECO:0000256" key="11">
    <source>
        <dbReference type="HAMAP-Rule" id="MF_00121"/>
    </source>
</evidence>
<evidence type="ECO:0000256" key="4">
    <source>
        <dbReference type="ARBA" id="ARBA00022598"/>
    </source>
</evidence>
<evidence type="ECO:0000313" key="13">
    <source>
        <dbReference type="EMBL" id="KAB7663299.1"/>
    </source>
</evidence>
<dbReference type="HAMAP" id="MF_00121">
    <property type="entry name" value="GatB"/>
    <property type="match status" value="1"/>
</dbReference>
<organism evidence="13 14">
    <name type="scientific">Sutterella seckii</name>
    <dbReference type="NCBI Taxonomy" id="1944635"/>
    <lineage>
        <taxon>Bacteria</taxon>
        <taxon>Pseudomonadati</taxon>
        <taxon>Pseudomonadota</taxon>
        <taxon>Betaproteobacteria</taxon>
        <taxon>Burkholderiales</taxon>
        <taxon>Sutterellaceae</taxon>
        <taxon>Sutterella</taxon>
    </lineage>
</organism>
<keyword evidence="4 11" id="KW-0436">Ligase</keyword>
<dbReference type="GO" id="GO:0006412">
    <property type="term" value="P:translation"/>
    <property type="evidence" value="ECO:0007669"/>
    <property type="project" value="UniProtKB-UniRule"/>
</dbReference>
<dbReference type="GO" id="GO:0050567">
    <property type="term" value="F:glutaminyl-tRNA synthase (glutamine-hydrolyzing) activity"/>
    <property type="evidence" value="ECO:0007669"/>
    <property type="project" value="UniProtKB-UniRule"/>
</dbReference>
<dbReference type="OrthoDB" id="9804078at2"/>
<evidence type="ECO:0000256" key="1">
    <source>
        <dbReference type="ARBA" id="ARBA00005306"/>
    </source>
</evidence>
<evidence type="ECO:0000256" key="3">
    <source>
        <dbReference type="ARBA" id="ARBA00016923"/>
    </source>
</evidence>
<dbReference type="SMART" id="SM00845">
    <property type="entry name" value="GatB_Yqey"/>
    <property type="match status" value="1"/>
</dbReference>
<dbReference type="FunFam" id="1.10.150.380:FF:000001">
    <property type="entry name" value="Aspartyl/glutamyl-tRNA(Asn/Gln) amidotransferase subunit B"/>
    <property type="match status" value="1"/>
</dbReference>
<dbReference type="Pfam" id="PF02637">
    <property type="entry name" value="GatB_Yqey"/>
    <property type="match status" value="1"/>
</dbReference>
<sequence length="483" mass="52887">MKWEVVIGLETHVQLSTHSKIFSGAPCHFGDEPNVNACYVDLALPGALPVLNRGAVDRAIRFGLAIGARVANHSVFDRKNYFYPDLPKGYQISQFELPIVVGGKVTFAVEPKNGEPYMKTINLTRAHLEEDAGKSVHGIVHGHSGIDLNRAGTPLLEIVTEPELRSAAEAVGYARALHALVVWLGMSKGNMQEGNFRCDANVSVRPVGQKEFGTRCEIKNLNSFRFLEEAINYEVERQIELIEGGGKVVQATRLYDPDKGETRLMRTKEDSMDYRYFPDPDLLPLEVSDEWIERVRSEMPELPDAMRARLMKDFGLSEYDASILTGSRDIADYYVAVADGVKDKKIAANWVMGEVAAAINQTEGMSFASAPVTPAILVKLLSRIADGTISNKGAREVFTAVWAGEGQDVDALIESKGLKQISDTGALEAIVDEVIAKNPKSVEEFKGGKEKALNALVGQCMKATKGKANPGQLNELLRKRIAG</sequence>
<keyword evidence="13" id="KW-0808">Transferase</keyword>
<keyword evidence="7 11" id="KW-0648">Protein biosynthesis</keyword>
<evidence type="ECO:0000256" key="8">
    <source>
        <dbReference type="ARBA" id="ARBA00024799"/>
    </source>
</evidence>
<dbReference type="InterPro" id="IPR017959">
    <property type="entry name" value="Asn/Gln-tRNA_amidoTrfase_suB/E"/>
</dbReference>
<dbReference type="PANTHER" id="PTHR11659:SF0">
    <property type="entry name" value="GLUTAMYL-TRNA(GLN) AMIDOTRANSFERASE SUBUNIT B, MITOCHONDRIAL"/>
    <property type="match status" value="1"/>
</dbReference>
<dbReference type="PROSITE" id="PS01234">
    <property type="entry name" value="GATB"/>
    <property type="match status" value="1"/>
</dbReference>
<comment type="caution">
    <text evidence="13">The sequence shown here is derived from an EMBL/GenBank/DDBJ whole genome shotgun (WGS) entry which is preliminary data.</text>
</comment>
<evidence type="ECO:0000259" key="12">
    <source>
        <dbReference type="SMART" id="SM00845"/>
    </source>
</evidence>
<reference evidence="13 14" key="1">
    <citation type="submission" date="2019-10" db="EMBL/GenBank/DDBJ databases">
        <title>Genome diversity of Sutterella seckii.</title>
        <authorList>
            <person name="Chaplin A.V."/>
            <person name="Sokolova S.R."/>
            <person name="Mosin K.A."/>
            <person name="Ivanova E.L."/>
            <person name="Kochetkova T.O."/>
            <person name="Goltsov A.Y."/>
            <person name="Trofimov D.Y."/>
            <person name="Efimov B.A."/>
        </authorList>
    </citation>
    <scope>NUCLEOTIDE SEQUENCE [LARGE SCALE GENOMIC DNA]</scope>
    <source>
        <strain evidence="13 14">ASD393</strain>
    </source>
</reference>
<evidence type="ECO:0000313" key="14">
    <source>
        <dbReference type="Proteomes" id="UP000430564"/>
    </source>
</evidence>
<dbReference type="EMBL" id="WEHX01000001">
    <property type="protein sequence ID" value="KAB7663299.1"/>
    <property type="molecule type" value="Genomic_DNA"/>
</dbReference>
<dbReference type="InterPro" id="IPR004413">
    <property type="entry name" value="GatB"/>
</dbReference>
<name>A0A6I1EWN6_9BURK</name>
<evidence type="ECO:0000256" key="10">
    <source>
        <dbReference type="ARBA" id="ARBA00047913"/>
    </source>
</evidence>
<dbReference type="GO" id="GO:0070681">
    <property type="term" value="P:glutaminyl-tRNAGln biosynthesis via transamidation"/>
    <property type="evidence" value="ECO:0007669"/>
    <property type="project" value="TreeGrafter"/>
</dbReference>
<comment type="catalytic activity">
    <reaction evidence="10 11">
        <text>L-glutamyl-tRNA(Gln) + L-glutamine + ATP + H2O = L-glutaminyl-tRNA(Gln) + L-glutamate + ADP + phosphate + H(+)</text>
        <dbReference type="Rhea" id="RHEA:17521"/>
        <dbReference type="Rhea" id="RHEA-COMP:9681"/>
        <dbReference type="Rhea" id="RHEA-COMP:9684"/>
        <dbReference type="ChEBI" id="CHEBI:15377"/>
        <dbReference type="ChEBI" id="CHEBI:15378"/>
        <dbReference type="ChEBI" id="CHEBI:29985"/>
        <dbReference type="ChEBI" id="CHEBI:30616"/>
        <dbReference type="ChEBI" id="CHEBI:43474"/>
        <dbReference type="ChEBI" id="CHEBI:58359"/>
        <dbReference type="ChEBI" id="CHEBI:78520"/>
        <dbReference type="ChEBI" id="CHEBI:78521"/>
        <dbReference type="ChEBI" id="CHEBI:456216"/>
    </reaction>
</comment>
<dbReference type="InterPro" id="IPR042114">
    <property type="entry name" value="GatB_C_1"/>
</dbReference>
<dbReference type="Gene3D" id="1.10.10.410">
    <property type="match status" value="1"/>
</dbReference>
<dbReference type="NCBIfam" id="NF004012">
    <property type="entry name" value="PRK05477.1-2"/>
    <property type="match status" value="1"/>
</dbReference>
<evidence type="ECO:0000256" key="2">
    <source>
        <dbReference type="ARBA" id="ARBA00011123"/>
    </source>
</evidence>
<dbReference type="InterPro" id="IPR006075">
    <property type="entry name" value="Asn/Gln-tRNA_Trfase_suB/E_cat"/>
</dbReference>
<dbReference type="AlphaFoldDB" id="A0A6I1EWN6"/>
<dbReference type="InterPro" id="IPR018027">
    <property type="entry name" value="Asn/Gln_amidotransferase"/>
</dbReference>
<dbReference type="NCBIfam" id="NF004014">
    <property type="entry name" value="PRK05477.1-4"/>
    <property type="match status" value="1"/>
</dbReference>
<dbReference type="InterPro" id="IPR017958">
    <property type="entry name" value="Gln-tRNA_amidoTrfase_suB_CS"/>
</dbReference>
<gene>
    <name evidence="11 13" type="primary">gatB</name>
    <name evidence="13" type="ORF">GBM95_00175</name>
</gene>
<dbReference type="PANTHER" id="PTHR11659">
    <property type="entry name" value="GLUTAMYL-TRNA GLN AMIDOTRANSFERASE SUBUNIT B MITOCHONDRIAL AND PROKARYOTIC PET112-RELATED"/>
    <property type="match status" value="1"/>
</dbReference>
<evidence type="ECO:0000256" key="5">
    <source>
        <dbReference type="ARBA" id="ARBA00022741"/>
    </source>
</evidence>
<comment type="catalytic activity">
    <reaction evidence="9 11">
        <text>L-aspartyl-tRNA(Asn) + L-glutamine + ATP + H2O = L-asparaginyl-tRNA(Asn) + L-glutamate + ADP + phosphate + 2 H(+)</text>
        <dbReference type="Rhea" id="RHEA:14513"/>
        <dbReference type="Rhea" id="RHEA-COMP:9674"/>
        <dbReference type="Rhea" id="RHEA-COMP:9677"/>
        <dbReference type="ChEBI" id="CHEBI:15377"/>
        <dbReference type="ChEBI" id="CHEBI:15378"/>
        <dbReference type="ChEBI" id="CHEBI:29985"/>
        <dbReference type="ChEBI" id="CHEBI:30616"/>
        <dbReference type="ChEBI" id="CHEBI:43474"/>
        <dbReference type="ChEBI" id="CHEBI:58359"/>
        <dbReference type="ChEBI" id="CHEBI:78515"/>
        <dbReference type="ChEBI" id="CHEBI:78516"/>
        <dbReference type="ChEBI" id="CHEBI:456216"/>
    </reaction>
</comment>
<comment type="subunit">
    <text evidence="2 11">Heterotrimer of A, B and C subunits.</text>
</comment>
<evidence type="ECO:0000256" key="7">
    <source>
        <dbReference type="ARBA" id="ARBA00022917"/>
    </source>
</evidence>
<dbReference type="Proteomes" id="UP000430564">
    <property type="component" value="Unassembled WGS sequence"/>
</dbReference>
<dbReference type="SUPFAM" id="SSF89095">
    <property type="entry name" value="GatB/YqeY motif"/>
    <property type="match status" value="1"/>
</dbReference>
<dbReference type="Pfam" id="PF02934">
    <property type="entry name" value="GatB_N"/>
    <property type="match status" value="1"/>
</dbReference>
<evidence type="ECO:0000256" key="6">
    <source>
        <dbReference type="ARBA" id="ARBA00022840"/>
    </source>
</evidence>
<comment type="similarity">
    <text evidence="1 11">Belongs to the GatB/GatE family. GatB subfamily.</text>
</comment>
<dbReference type="NCBIfam" id="NF004015">
    <property type="entry name" value="PRK05477.1-5"/>
    <property type="match status" value="1"/>
</dbReference>
<evidence type="ECO:0000256" key="9">
    <source>
        <dbReference type="ARBA" id="ARBA00047380"/>
    </source>
</evidence>
<dbReference type="GO" id="GO:0005524">
    <property type="term" value="F:ATP binding"/>
    <property type="evidence" value="ECO:0007669"/>
    <property type="project" value="UniProtKB-KW"/>
</dbReference>
<accession>A0A6I1EWN6</accession>
<dbReference type="Gene3D" id="1.10.150.380">
    <property type="entry name" value="GatB domain, N-terminal subdomain"/>
    <property type="match status" value="1"/>
</dbReference>
<dbReference type="EC" id="6.3.5.-" evidence="11"/>
<protein>
    <recommendedName>
        <fullName evidence="3 11">Aspartyl/glutamyl-tRNA(Asn/Gln) amidotransferase subunit B</fullName>
        <shortName evidence="11">Asp/Glu-ADT subunit B</shortName>
        <ecNumber evidence="11">6.3.5.-</ecNumber>
    </recommendedName>
</protein>
<dbReference type="GO" id="GO:0016740">
    <property type="term" value="F:transferase activity"/>
    <property type="evidence" value="ECO:0007669"/>
    <property type="project" value="UniProtKB-KW"/>
</dbReference>
<dbReference type="FunFam" id="1.10.10.410:FF:000001">
    <property type="entry name" value="Aspartyl/glutamyl-tRNA(Asn/Gln) amidotransferase subunit B"/>
    <property type="match status" value="1"/>
</dbReference>
<dbReference type="InterPro" id="IPR003789">
    <property type="entry name" value="Asn/Gln_tRNA_amidoTrase-B-like"/>
</dbReference>
<keyword evidence="6 11" id="KW-0067">ATP-binding</keyword>
<dbReference type="InterPro" id="IPR014746">
    <property type="entry name" value="Gln_synth/guanido_kin_cat_dom"/>
</dbReference>
<dbReference type="SUPFAM" id="SSF55931">
    <property type="entry name" value="Glutamine synthetase/guanido kinase"/>
    <property type="match status" value="1"/>
</dbReference>
<dbReference type="InterPro" id="IPR023168">
    <property type="entry name" value="GatB_Yqey_C_2"/>
</dbReference>